<dbReference type="Pfam" id="PF13469">
    <property type="entry name" value="Sulfotransfer_3"/>
    <property type="match status" value="1"/>
</dbReference>
<dbReference type="HOGENOM" id="CLU_392208_0_0_6"/>
<evidence type="ECO:0000313" key="3">
    <source>
        <dbReference type="Proteomes" id="UP000029640"/>
    </source>
</evidence>
<comment type="caution">
    <text evidence="2">The sequence shown here is derived from an EMBL/GenBank/DDBJ whole genome shotgun (WGS) entry which is preliminary data.</text>
</comment>
<protein>
    <submittedName>
        <fullName evidence="2">Uncharacterized protein</fullName>
    </submittedName>
</protein>
<keyword evidence="3" id="KW-1185">Reference proteome</keyword>
<dbReference type="Gene3D" id="3.40.50.300">
    <property type="entry name" value="P-loop containing nucleotide triphosphate hydrolases"/>
    <property type="match status" value="1"/>
</dbReference>
<keyword evidence="1" id="KW-0802">TPR repeat</keyword>
<feature type="repeat" description="TPR" evidence="1">
    <location>
        <begin position="80"/>
        <end position="113"/>
    </location>
</feature>
<proteinExistence type="predicted"/>
<dbReference type="EMBL" id="AUVB01000007">
    <property type="protein sequence ID" value="KGE05244.1"/>
    <property type="molecule type" value="Genomic_DNA"/>
</dbReference>
<dbReference type="SUPFAM" id="SSF52540">
    <property type="entry name" value="P-loop containing nucleoside triphosphate hydrolases"/>
    <property type="match status" value="1"/>
</dbReference>
<dbReference type="SUPFAM" id="SSF48452">
    <property type="entry name" value="TPR-like"/>
    <property type="match status" value="2"/>
</dbReference>
<name>A0A095X2Z7_9GAMM</name>
<dbReference type="SMART" id="SM00028">
    <property type="entry name" value="TPR"/>
    <property type="match status" value="9"/>
</dbReference>
<dbReference type="AlphaFoldDB" id="A0A095X2Z7"/>
<evidence type="ECO:0000313" key="2">
    <source>
        <dbReference type="EMBL" id="KGE05244.1"/>
    </source>
</evidence>
<dbReference type="PANTHER" id="PTHR12558:SF13">
    <property type="entry name" value="CELL DIVISION CYCLE PROTEIN 27 HOMOLOG"/>
    <property type="match status" value="1"/>
</dbReference>
<gene>
    <name evidence="2" type="ORF">HRUBRA_00189</name>
</gene>
<accession>A0A095X2Z7</accession>
<dbReference type="PATRIC" id="fig|1265313.6.peg.189"/>
<evidence type="ECO:0000256" key="1">
    <source>
        <dbReference type="PROSITE-ProRule" id="PRU00339"/>
    </source>
</evidence>
<sequence length="703" mass="76944">MVTNVEQMDDNKTSALAAVAAMLGRGALDDAAARTDALLGEYPHCERVRNLCGAVRFHRGDAEGAEAWFKEALAIAPDFPPALSNLGNLRWTAGRFADALSLYARALSLDPALGDARRGLGIALGMMSGPEALASFRALEAQGSLTPPLRLAYAQLLRRLGRAEAARQMLEAAQAATPGFADFYLELAAVNKELGDREATAAWYEKAASRFPGNPGVALSCGNAARSAGDPEGALVHYRRAMDSGGASPGLLANMATLLLDLRRPSEAAEALEEAEALQPDDPYVLSARVDLELRRGRKADAEGYLRLLMEQVAGDDDWRPAVAQYLWEVGRRDQARELLERLLERAPEAAEARRRLAGLLSREGRYHDLIDLLGPLLDEEPAADVLMLVSVAYQALDEPELAEFYLQRAVAYADRPVASLVQLAEFSLSVGRDDEAEEYLKEALASDPINAEVHAVWGNLHRSRGREQEALASYRQALARNQRLFSTYTGMAALGDAWRDEETWDRVTRLLAEEGDALAPLDRAALCFSLAQVHEARGEYATSFAHYREGNDLVARVLDYRPEDDERLATRIRELFAPGIPEQGATRAGGTPAPLFIVSMPRSGTTLMEQMLGAHGDVTPCGELPFMRLALADNEVVDTGDLSPAAMERVRASYLKRLERHAVNTPCFTDKLPENFRFIGWMLLAFPEARIIHTKRDPVAVC</sequence>
<dbReference type="Pfam" id="PF14559">
    <property type="entry name" value="TPR_19"/>
    <property type="match status" value="2"/>
</dbReference>
<dbReference type="Pfam" id="PF13432">
    <property type="entry name" value="TPR_16"/>
    <property type="match status" value="3"/>
</dbReference>
<dbReference type="Gene3D" id="1.25.40.10">
    <property type="entry name" value="Tetratricopeptide repeat domain"/>
    <property type="match status" value="4"/>
</dbReference>
<dbReference type="PANTHER" id="PTHR12558">
    <property type="entry name" value="CELL DIVISION CYCLE 16,23,27"/>
    <property type="match status" value="1"/>
</dbReference>
<dbReference type="InterPro" id="IPR011990">
    <property type="entry name" value="TPR-like_helical_dom_sf"/>
</dbReference>
<dbReference type="PROSITE" id="PS50005">
    <property type="entry name" value="TPR"/>
    <property type="match status" value="2"/>
</dbReference>
<dbReference type="OrthoDB" id="9815894at2"/>
<reference evidence="2 3" key="1">
    <citation type="journal article" date="2014" name="Genome Announc.">
        <title>Genome Sequence of Gammaproteobacterial Pseudohaliea rubra Type Strain DSM 19751, Isolated from Coastal Seawater of the Mediterranean Sea.</title>
        <authorList>
            <person name="Spring S."/>
            <person name="Fiebig A."/>
            <person name="Riedel T."/>
            <person name="Goker M."/>
            <person name="Klenk H.P."/>
        </authorList>
    </citation>
    <scope>NUCLEOTIDE SEQUENCE [LARGE SCALE GENOMIC DNA]</scope>
    <source>
        <strain evidence="2 3">DSM 19751</strain>
    </source>
</reference>
<dbReference type="InterPro" id="IPR019734">
    <property type="entry name" value="TPR_rpt"/>
</dbReference>
<dbReference type="Proteomes" id="UP000029640">
    <property type="component" value="Unassembled WGS sequence"/>
</dbReference>
<dbReference type="eggNOG" id="COG0457">
    <property type="taxonomic scope" value="Bacteria"/>
</dbReference>
<dbReference type="STRING" id="1265313.HRUBRA_00189"/>
<organism evidence="2 3">
    <name type="scientific">Pseudohaliea rubra DSM 19751</name>
    <dbReference type="NCBI Taxonomy" id="1265313"/>
    <lineage>
        <taxon>Bacteria</taxon>
        <taxon>Pseudomonadati</taxon>
        <taxon>Pseudomonadota</taxon>
        <taxon>Gammaproteobacteria</taxon>
        <taxon>Cellvibrionales</taxon>
        <taxon>Halieaceae</taxon>
        <taxon>Pseudohaliea</taxon>
    </lineage>
</organism>
<dbReference type="InterPro" id="IPR027417">
    <property type="entry name" value="P-loop_NTPase"/>
</dbReference>
<feature type="repeat" description="TPR" evidence="1">
    <location>
        <begin position="418"/>
        <end position="451"/>
    </location>
</feature>